<dbReference type="EMBL" id="JARJLG010000037">
    <property type="protein sequence ID" value="KAJ7764510.1"/>
    <property type="molecule type" value="Genomic_DNA"/>
</dbReference>
<dbReference type="SUPFAM" id="SSF144232">
    <property type="entry name" value="HIT/MYND zinc finger-like"/>
    <property type="match status" value="1"/>
</dbReference>
<keyword evidence="7" id="KW-1185">Reference proteome</keyword>
<evidence type="ECO:0000256" key="1">
    <source>
        <dbReference type="ARBA" id="ARBA00022723"/>
    </source>
</evidence>
<comment type="caution">
    <text evidence="6">The sequence shown here is derived from an EMBL/GenBank/DDBJ whole genome shotgun (WGS) entry which is preliminary data.</text>
</comment>
<keyword evidence="3" id="KW-0862">Zinc</keyword>
<organism evidence="6 7">
    <name type="scientific">Mycena maculata</name>
    <dbReference type="NCBI Taxonomy" id="230809"/>
    <lineage>
        <taxon>Eukaryota</taxon>
        <taxon>Fungi</taxon>
        <taxon>Dikarya</taxon>
        <taxon>Basidiomycota</taxon>
        <taxon>Agaricomycotina</taxon>
        <taxon>Agaricomycetes</taxon>
        <taxon>Agaricomycetidae</taxon>
        <taxon>Agaricales</taxon>
        <taxon>Marasmiineae</taxon>
        <taxon>Mycenaceae</taxon>
        <taxon>Mycena</taxon>
    </lineage>
</organism>
<evidence type="ECO:0000313" key="7">
    <source>
        <dbReference type="Proteomes" id="UP001215280"/>
    </source>
</evidence>
<dbReference type="GO" id="GO:0008270">
    <property type="term" value="F:zinc ion binding"/>
    <property type="evidence" value="ECO:0007669"/>
    <property type="project" value="UniProtKB-KW"/>
</dbReference>
<evidence type="ECO:0000256" key="3">
    <source>
        <dbReference type="ARBA" id="ARBA00022833"/>
    </source>
</evidence>
<evidence type="ECO:0000256" key="4">
    <source>
        <dbReference type="PROSITE-ProRule" id="PRU00134"/>
    </source>
</evidence>
<dbReference type="Pfam" id="PF01753">
    <property type="entry name" value="zf-MYND"/>
    <property type="match status" value="1"/>
</dbReference>
<protein>
    <recommendedName>
        <fullName evidence="5">MYND-type domain-containing protein</fullName>
    </recommendedName>
</protein>
<dbReference type="PROSITE" id="PS50865">
    <property type="entry name" value="ZF_MYND_2"/>
    <property type="match status" value="1"/>
</dbReference>
<reference evidence="6" key="1">
    <citation type="submission" date="2023-03" db="EMBL/GenBank/DDBJ databases">
        <title>Massive genome expansion in bonnet fungi (Mycena s.s.) driven by repeated elements and novel gene families across ecological guilds.</title>
        <authorList>
            <consortium name="Lawrence Berkeley National Laboratory"/>
            <person name="Harder C.B."/>
            <person name="Miyauchi S."/>
            <person name="Viragh M."/>
            <person name="Kuo A."/>
            <person name="Thoen E."/>
            <person name="Andreopoulos B."/>
            <person name="Lu D."/>
            <person name="Skrede I."/>
            <person name="Drula E."/>
            <person name="Henrissat B."/>
            <person name="Morin E."/>
            <person name="Kohler A."/>
            <person name="Barry K."/>
            <person name="LaButti K."/>
            <person name="Morin E."/>
            <person name="Salamov A."/>
            <person name="Lipzen A."/>
            <person name="Mereny Z."/>
            <person name="Hegedus B."/>
            <person name="Baldrian P."/>
            <person name="Stursova M."/>
            <person name="Weitz H."/>
            <person name="Taylor A."/>
            <person name="Grigoriev I.V."/>
            <person name="Nagy L.G."/>
            <person name="Martin F."/>
            <person name="Kauserud H."/>
        </authorList>
    </citation>
    <scope>NUCLEOTIDE SEQUENCE</scope>
    <source>
        <strain evidence="6">CBHHK188m</strain>
    </source>
</reference>
<dbReference type="AlphaFoldDB" id="A0AAD7JJ38"/>
<evidence type="ECO:0000256" key="2">
    <source>
        <dbReference type="ARBA" id="ARBA00022771"/>
    </source>
</evidence>
<keyword evidence="1" id="KW-0479">Metal-binding</keyword>
<evidence type="ECO:0000259" key="5">
    <source>
        <dbReference type="PROSITE" id="PS50865"/>
    </source>
</evidence>
<name>A0AAD7JJ38_9AGAR</name>
<gene>
    <name evidence="6" type="ORF">DFH07DRAFT_811477</name>
</gene>
<dbReference type="InterPro" id="IPR002893">
    <property type="entry name" value="Znf_MYND"/>
</dbReference>
<accession>A0AAD7JJ38</accession>
<feature type="domain" description="MYND-type" evidence="5">
    <location>
        <begin position="390"/>
        <end position="431"/>
    </location>
</feature>
<dbReference type="Gene3D" id="1.10.220.160">
    <property type="match status" value="1"/>
</dbReference>
<sequence>MTPEEIDEKVTFVLEYLKASDIPPRSKGCCTHVLGQFHAHFALCILANISYLVRPAPDSQFVTRLLEAWPGIWKWLDYTFENWVVSPLFFDRNNANRYHAFLNIVVSLRSFLKIPAVCDIILSDNGGKAAFVMLGSCWLYEVEDEFKSASRDNPFLTTTEPLIDLATFKRGSPPEVFFGCILPSTQDAGKPARVVLDHLGWYLTNTPWSPPAIFILDYHLRMATRMTIALPYMTALLAQHSVRTITRILVSLTSGTYDIATAPGISQCIGSCLEYLETTLPAADGFAWIRHAVQIGLIPAMLRTQAWLADMPDDDGQSALVKLFRLLSLYSMYPSVLRALAKSIRGGRELRLPETIMDNPPIWTAYLELEEFVQDRSGLFGVDLNEYCQNPDCRKIDAENNFSSCSSCFATSYCSSDCQKTHWKSGHRVDCKSLKELRQQGKSSPISPEDYDFATKVVIEEVTRRQDDVVRVWKEEMPARTPVVSVNYFLGDPKGVLVAGSPSKFPPHGYSEFPEVRDMWENVISQDIHREHIIVGAYLPHKQLHFLWIGINDAQTEGTVVERLIKTLEQM</sequence>
<dbReference type="Gene3D" id="6.10.140.2220">
    <property type="match status" value="1"/>
</dbReference>
<evidence type="ECO:0000313" key="6">
    <source>
        <dbReference type="EMBL" id="KAJ7764510.1"/>
    </source>
</evidence>
<dbReference type="Proteomes" id="UP001215280">
    <property type="component" value="Unassembled WGS sequence"/>
</dbReference>
<keyword evidence="2 4" id="KW-0863">Zinc-finger</keyword>
<proteinExistence type="predicted"/>